<dbReference type="NCBIfam" id="NF040582">
    <property type="entry name" value="STY4528_fam"/>
    <property type="match status" value="1"/>
</dbReference>
<dbReference type="InterPro" id="IPR047749">
    <property type="entry name" value="STY4528-like"/>
</dbReference>
<protein>
    <submittedName>
        <fullName evidence="2">Uncharacterized protein</fullName>
    </submittedName>
</protein>
<evidence type="ECO:0000256" key="1">
    <source>
        <dbReference type="SAM" id="MobiDB-lite"/>
    </source>
</evidence>
<evidence type="ECO:0000313" key="3">
    <source>
        <dbReference type="Proteomes" id="UP000188998"/>
    </source>
</evidence>
<accession>A0AAJ3K4Y5</accession>
<evidence type="ECO:0000313" key="2">
    <source>
        <dbReference type="EMBL" id="OOF72413.1"/>
    </source>
</evidence>
<gene>
    <name evidence="2" type="ORF">BKG90_04270</name>
</gene>
<comment type="caution">
    <text evidence="2">The sequence shown here is derived from an EMBL/GenBank/DDBJ whole genome shotgun (WGS) entry which is preliminary data.</text>
</comment>
<dbReference type="EMBL" id="MLAB01000018">
    <property type="protein sequence ID" value="OOF72413.1"/>
    <property type="molecule type" value="Genomic_DNA"/>
</dbReference>
<dbReference type="AlphaFoldDB" id="A0AAJ3K4Y5"/>
<proteinExistence type="predicted"/>
<organism evidence="2 3">
    <name type="scientific">Rodentibacter caecimuris</name>
    <dbReference type="NCBI Taxonomy" id="1796644"/>
    <lineage>
        <taxon>Bacteria</taxon>
        <taxon>Pseudomonadati</taxon>
        <taxon>Pseudomonadota</taxon>
        <taxon>Gammaproteobacteria</taxon>
        <taxon>Pasteurellales</taxon>
        <taxon>Pasteurellaceae</taxon>
        <taxon>Rodentibacter</taxon>
    </lineage>
</organism>
<sequence length="419" mass="47690">MLPENKDFQGLLFVGNRHETVPVRLLLDKYLTSRAKMAWQLIKLHSMQFKGAMFPSYDTLALWLSDRSYQQKPISRKVVSQTVMLLRLTRWLTLCETVRNSHGQILGNVYVMNDEPFSIADSLVINDDYLRFVEKMAKHRDPILRDVALSIVDEVVQSSDTVWHLVSHIEIIRERYLAFVEQQTPESVSPSLPSNLAQAIEKTQQKLLSSNRELCKEERELSQKTNNLPSSKMELSKNSLSSNRELSHQNNDKSLILGLVPLGNSVKAQYSTSTINTQYSTSTINTQYSTSTERTEFIYSQLGQFKLSALEKQSIANEMMKLDQETLQAVIFEAIQRIQDGKVLKPAGYLFNLVKRANSGEFKPYLLNKNRQTSTVQVDEAGGEKSGSKRILPGLTDSSYQTHCVDFDDIRKLAGLMRV</sequence>
<dbReference type="RefSeq" id="WP_059366959.1">
    <property type="nucleotide sequence ID" value="NZ_BBXJ01000001.1"/>
</dbReference>
<reference evidence="2 3" key="1">
    <citation type="submission" date="2016-10" db="EMBL/GenBank/DDBJ databases">
        <title>Rodentibacter gen. nov. and new species.</title>
        <authorList>
            <person name="Christensen H."/>
        </authorList>
    </citation>
    <scope>NUCLEOTIDE SEQUENCE [LARGE SCALE GENOMIC DNA]</scope>
    <source>
        <strain evidence="2 3">199137021</strain>
    </source>
</reference>
<name>A0AAJ3K4Y5_9PAST</name>
<keyword evidence="3" id="KW-1185">Reference proteome</keyword>
<feature type="region of interest" description="Disordered" evidence="1">
    <location>
        <begin position="218"/>
        <end position="245"/>
    </location>
</feature>
<dbReference type="Proteomes" id="UP000188998">
    <property type="component" value="Unassembled WGS sequence"/>
</dbReference>